<organism evidence="1 2">
    <name type="scientific">Leptospira santarosai</name>
    <dbReference type="NCBI Taxonomy" id="28183"/>
    <lineage>
        <taxon>Bacteria</taxon>
        <taxon>Pseudomonadati</taxon>
        <taxon>Spirochaetota</taxon>
        <taxon>Spirochaetia</taxon>
        <taxon>Leptospirales</taxon>
        <taxon>Leptospiraceae</taxon>
        <taxon>Leptospira</taxon>
    </lineage>
</organism>
<accession>A0A2P1QS12</accession>
<dbReference type="EMBL" id="CP027843">
    <property type="protein sequence ID" value="AVQ11681.1"/>
    <property type="molecule type" value="Genomic_DNA"/>
</dbReference>
<reference evidence="1 2" key="1">
    <citation type="journal article" date="2015" name="Genome Announc.">
        <title>Draft Genome Sequences of Leptospira santarosai Strains U160, U164, and U233, Isolated from Asymptomatic Cattle.</title>
        <authorList>
            <person name="Kremer F.S."/>
            <person name="Eslabao M.R."/>
            <person name="Provisor M."/>
            <person name="Woloski R.D."/>
            <person name="Ramires O.V."/>
            <person name="Moreno L.Z."/>
            <person name="Moreno A.M."/>
            <person name="Hamond C."/>
            <person name="Lilenbaum W."/>
            <person name="Dellagostin O.A."/>
        </authorList>
    </citation>
    <scope>NUCLEOTIDE SEQUENCE [LARGE SCALE GENOMIC DNA]</scope>
    <source>
        <strain evidence="1 2">U160</strain>
    </source>
</reference>
<evidence type="ECO:0000313" key="2">
    <source>
        <dbReference type="Proteomes" id="UP000033961"/>
    </source>
</evidence>
<proteinExistence type="predicted"/>
<protein>
    <submittedName>
        <fullName evidence="1">Uncharacterized protein</fullName>
    </submittedName>
</protein>
<evidence type="ECO:0000313" key="1">
    <source>
        <dbReference type="EMBL" id="AVQ11681.1"/>
    </source>
</evidence>
<dbReference type="Proteomes" id="UP000033961">
    <property type="component" value="Chromosome I"/>
</dbReference>
<gene>
    <name evidence="1" type="ORF">XB16_1349</name>
</gene>
<name>A0A2P1QS12_9LEPT</name>
<sequence length="65" mass="7933">MMLDTKELLRFESELSEIKGAIDRFVHSYSMEQQYSYYEHRDRTANEILCFFVTQKFMDHVPDDF</sequence>
<dbReference type="AlphaFoldDB" id="A0A2P1QS12"/>